<evidence type="ECO:0000256" key="4">
    <source>
        <dbReference type="ARBA" id="ARBA00023004"/>
    </source>
</evidence>
<dbReference type="InterPro" id="IPR027728">
    <property type="entry name" value="Topless_fam"/>
</dbReference>
<evidence type="ECO:0000313" key="6">
    <source>
        <dbReference type="Proteomes" id="UP000734854"/>
    </source>
</evidence>
<dbReference type="InterPro" id="IPR001486">
    <property type="entry name" value="Hemoglobin_trunc"/>
</dbReference>
<dbReference type="Gene3D" id="1.10.490.10">
    <property type="entry name" value="Globins"/>
    <property type="match status" value="1"/>
</dbReference>
<organism evidence="5 6">
    <name type="scientific">Zingiber officinale</name>
    <name type="common">Ginger</name>
    <name type="synonym">Amomum zingiber</name>
    <dbReference type="NCBI Taxonomy" id="94328"/>
    <lineage>
        <taxon>Eukaryota</taxon>
        <taxon>Viridiplantae</taxon>
        <taxon>Streptophyta</taxon>
        <taxon>Embryophyta</taxon>
        <taxon>Tracheophyta</taxon>
        <taxon>Spermatophyta</taxon>
        <taxon>Magnoliopsida</taxon>
        <taxon>Liliopsida</taxon>
        <taxon>Zingiberales</taxon>
        <taxon>Zingiberaceae</taxon>
        <taxon>Zingiber</taxon>
    </lineage>
</organism>
<keyword evidence="3" id="KW-0479">Metal-binding</keyword>
<dbReference type="InterPro" id="IPR012292">
    <property type="entry name" value="Globin/Proto"/>
</dbReference>
<keyword evidence="6" id="KW-1185">Reference proteome</keyword>
<gene>
    <name evidence="5" type="ORF">ZIOFF_034938</name>
</gene>
<dbReference type="GO" id="GO:0019825">
    <property type="term" value="F:oxygen binding"/>
    <property type="evidence" value="ECO:0007669"/>
    <property type="project" value="InterPro"/>
</dbReference>
<keyword evidence="1" id="KW-0813">Transport</keyword>
<dbReference type="EMBL" id="JACMSC010000010">
    <property type="protein sequence ID" value="KAG6502652.1"/>
    <property type="molecule type" value="Genomic_DNA"/>
</dbReference>
<reference evidence="5 6" key="1">
    <citation type="submission" date="2020-08" db="EMBL/GenBank/DDBJ databases">
        <title>Plant Genome Project.</title>
        <authorList>
            <person name="Zhang R.-G."/>
        </authorList>
    </citation>
    <scope>NUCLEOTIDE SEQUENCE [LARGE SCALE GENOMIC DNA]</scope>
    <source>
        <tissue evidence="5">Rhizome</tissue>
    </source>
</reference>
<dbReference type="SUPFAM" id="SSF50978">
    <property type="entry name" value="WD40 repeat-like"/>
    <property type="match status" value="1"/>
</dbReference>
<dbReference type="AlphaFoldDB" id="A0A8J5GLP3"/>
<dbReference type="Gene3D" id="2.130.10.10">
    <property type="entry name" value="YVTN repeat-like/Quinoprotein amine dehydrogenase"/>
    <property type="match status" value="1"/>
</dbReference>
<proteinExistence type="predicted"/>
<dbReference type="SUPFAM" id="SSF46458">
    <property type="entry name" value="Globin-like"/>
    <property type="match status" value="1"/>
</dbReference>
<accession>A0A8J5GLP3</accession>
<dbReference type="InterPro" id="IPR015943">
    <property type="entry name" value="WD40/YVTN_repeat-like_dom_sf"/>
</dbReference>
<evidence type="ECO:0000256" key="1">
    <source>
        <dbReference type="ARBA" id="ARBA00022448"/>
    </source>
</evidence>
<evidence type="ECO:0000313" key="5">
    <source>
        <dbReference type="EMBL" id="KAG6502652.1"/>
    </source>
</evidence>
<dbReference type="PANTHER" id="PTHR44083:SF5">
    <property type="entry name" value="PROTEIN TOPLESS-RELATED PROTEIN 2"/>
    <property type="match status" value="1"/>
</dbReference>
<dbReference type="GO" id="GO:0046872">
    <property type="term" value="F:metal ion binding"/>
    <property type="evidence" value="ECO:0007669"/>
    <property type="project" value="UniProtKB-KW"/>
</dbReference>
<keyword evidence="2" id="KW-0349">Heme</keyword>
<evidence type="ECO:0000256" key="2">
    <source>
        <dbReference type="ARBA" id="ARBA00022617"/>
    </source>
</evidence>
<dbReference type="Proteomes" id="UP000734854">
    <property type="component" value="Unassembled WGS sequence"/>
</dbReference>
<comment type="caution">
    <text evidence="5">The sequence shown here is derived from an EMBL/GenBank/DDBJ whole genome shotgun (WGS) entry which is preliminary data.</text>
</comment>
<protein>
    <submittedName>
        <fullName evidence="5">Uncharacterized protein</fullName>
    </submittedName>
</protein>
<dbReference type="GO" id="GO:0020037">
    <property type="term" value="F:heme binding"/>
    <property type="evidence" value="ECO:0007669"/>
    <property type="project" value="InterPro"/>
</dbReference>
<keyword evidence="4" id="KW-0408">Iron</keyword>
<sequence>MLSLPHDNYTSARRALSSYISPPSCGSRFFSPLSLRRSSSKLPRNVDPRYALPQASLTRRDEATVSLHLPAPSLTVTKFHCRFFGPLSLRRTSLKLPRDVDPRYALPQASLTRRDKARVSLHLPAPSLSVTKFHCRERRLAIDETNLFETLGGIQPFIDLSTNFYNRVFADEEEWGSDLSFRIRRRRTRFGTSTSSSFRGWEALICIPRGKVKGTCSFDENGGHPALIGRHAPFPVTHQAAERWHTAYFLVGGNEMTRKRQQVLNIDAHIGSVNDIAFSYPKKTLSIITCGNDKAIKVSKTVWLISQKLVQEELYVLNRFRCMMNSLLALRSNAVHKLWQWPCDERNPSGKSTASVAPQLRQPPNGILMTNERSDNNPEEATACIALSKNDSYATSASGGKVSLLNMRTFKENEIENGVGLLPLRTSEPTTELCYGT</sequence>
<dbReference type="InterPro" id="IPR036322">
    <property type="entry name" value="WD40_repeat_dom_sf"/>
</dbReference>
<dbReference type="GO" id="GO:0006355">
    <property type="term" value="P:regulation of DNA-templated transcription"/>
    <property type="evidence" value="ECO:0007669"/>
    <property type="project" value="InterPro"/>
</dbReference>
<dbReference type="InterPro" id="IPR009050">
    <property type="entry name" value="Globin-like_sf"/>
</dbReference>
<dbReference type="PANTHER" id="PTHR44083">
    <property type="entry name" value="TOPLESS-RELATED PROTEIN 1-RELATED"/>
    <property type="match status" value="1"/>
</dbReference>
<evidence type="ECO:0000256" key="3">
    <source>
        <dbReference type="ARBA" id="ARBA00022723"/>
    </source>
</evidence>
<name>A0A8J5GLP3_ZINOF</name>
<dbReference type="Pfam" id="PF01152">
    <property type="entry name" value="Bac_globin"/>
    <property type="match status" value="2"/>
</dbReference>